<dbReference type="AlphaFoldDB" id="D6PE03"/>
<dbReference type="GO" id="GO:0005506">
    <property type="term" value="F:iron ion binding"/>
    <property type="evidence" value="ECO:0007669"/>
    <property type="project" value="UniProtKB-ARBA"/>
</dbReference>
<dbReference type="GO" id="GO:0016706">
    <property type="term" value="F:2-oxoglutarate-dependent dioxygenase activity"/>
    <property type="evidence" value="ECO:0007669"/>
    <property type="project" value="UniProtKB-ARBA"/>
</dbReference>
<reference evidence="1" key="1">
    <citation type="journal article" date="2010" name="ISME J.">
        <title>Metagenome of the Mediterranean deep chlorophyll maximum studied by direct and fosmid library 454 pyrosequencing.</title>
        <authorList>
            <person name="Ghai R."/>
            <person name="Martin-Cuadrado A.B."/>
            <person name="Molto A.G."/>
            <person name="Heredia I.G."/>
            <person name="Cabrera R."/>
            <person name="Martin J."/>
            <person name="Verdu M."/>
            <person name="Deschamps P."/>
            <person name="Moreira D."/>
            <person name="Lopez-Garcia P."/>
            <person name="Mira A."/>
            <person name="Rodriguez-Valera F."/>
        </authorList>
    </citation>
    <scope>NUCLEOTIDE SEQUENCE</scope>
</reference>
<evidence type="ECO:0000313" key="1">
    <source>
        <dbReference type="EMBL" id="ADD93954.1"/>
    </source>
</evidence>
<name>D6PE03_9BACT</name>
<organism evidence="1">
    <name type="scientific">uncultured marine bacterium MedDCM-OCT-S09-C199</name>
    <dbReference type="NCBI Taxonomy" id="743077"/>
    <lineage>
        <taxon>Bacteria</taxon>
        <taxon>environmental samples</taxon>
    </lineage>
</organism>
<dbReference type="SUPFAM" id="SSF51197">
    <property type="entry name" value="Clavaminate synthase-like"/>
    <property type="match status" value="1"/>
</dbReference>
<dbReference type="InterPro" id="IPR008775">
    <property type="entry name" value="Phytyl_CoA_dOase-like"/>
</dbReference>
<dbReference type="Gene3D" id="2.60.120.620">
    <property type="entry name" value="q2cbj1_9rhob like domain"/>
    <property type="match status" value="1"/>
</dbReference>
<dbReference type="Pfam" id="PF05721">
    <property type="entry name" value="PhyH"/>
    <property type="match status" value="1"/>
</dbReference>
<accession>D6PE03</accession>
<dbReference type="PANTHER" id="PTHR20883">
    <property type="entry name" value="PHYTANOYL-COA DIOXYGENASE DOMAIN CONTAINING 1"/>
    <property type="match status" value="1"/>
</dbReference>
<dbReference type="PANTHER" id="PTHR20883:SF48">
    <property type="entry name" value="ECTOINE DIOXYGENASE"/>
    <property type="match status" value="1"/>
</dbReference>
<protein>
    <submittedName>
        <fullName evidence="1">Protein involved in biosynthesis of mitomycin antibiotics/polyketide fumonisin</fullName>
    </submittedName>
</protein>
<dbReference type="EMBL" id="GU943006">
    <property type="protein sequence ID" value="ADD93954.1"/>
    <property type="molecule type" value="Genomic_DNA"/>
</dbReference>
<sequence length="274" mass="30824">MLLTDSEQKEYRRRGFVVKNCVFSERECASFREGAQRAEARLLGRILDAAAESAATEYRLDGNRFVDLDDVTVQFEHASVNDRLRVVEPVNEVEPVFDRLLDDPRLCEPMRQIVPCDQLALWTAKLNFKHPRVGSGFGWHQDAPYWIHDSGHVEKLPNAMVLFDDANADNGCFRVIDGSHRAGCLPGCEDGRQLQGFYTHPDCVDESAQVLIEAPAGTAIFFDPYIVHGSGANLSDSPRRAIIITYQPAGFTALKSGRVREIRRRLKARPLTPR</sequence>
<proteinExistence type="predicted"/>